<evidence type="ECO:0000313" key="2">
    <source>
        <dbReference type="Proteomes" id="UP000827092"/>
    </source>
</evidence>
<organism evidence="1 2">
    <name type="scientific">Oedothorax gibbosus</name>
    <dbReference type="NCBI Taxonomy" id="931172"/>
    <lineage>
        <taxon>Eukaryota</taxon>
        <taxon>Metazoa</taxon>
        <taxon>Ecdysozoa</taxon>
        <taxon>Arthropoda</taxon>
        <taxon>Chelicerata</taxon>
        <taxon>Arachnida</taxon>
        <taxon>Araneae</taxon>
        <taxon>Araneomorphae</taxon>
        <taxon>Entelegynae</taxon>
        <taxon>Araneoidea</taxon>
        <taxon>Linyphiidae</taxon>
        <taxon>Erigoninae</taxon>
        <taxon>Oedothorax</taxon>
    </lineage>
</organism>
<keyword evidence="2" id="KW-1185">Reference proteome</keyword>
<sequence>MQASSINEIEGKLCISSVSMMTLNTRFSLYRYKTFYIDVMRKLYNRRRATIELQNHMKKRRTVLLSNEQDILKVSSTGESSTSTSRLKEKLDTELDKYMSEVINSTAELSCSSASSSPILQECVNEVDGSLPASTGEPSTSTSRLKEKLDTELDKYMSEVINSTAELSCTSACSTPILQECVNEVDGSPPASNNRGNADIICTSEFETYYGWRNDKEPTKEDLDRELDEYMAEYIDK</sequence>
<protein>
    <submittedName>
        <fullName evidence="1">Uncharacterized protein</fullName>
    </submittedName>
</protein>
<proteinExistence type="predicted"/>
<dbReference type="AlphaFoldDB" id="A0AAV6W0M0"/>
<accession>A0AAV6W0M0</accession>
<comment type="caution">
    <text evidence="1">The sequence shown here is derived from an EMBL/GenBank/DDBJ whole genome shotgun (WGS) entry which is preliminary data.</text>
</comment>
<name>A0AAV6W0M0_9ARAC</name>
<dbReference type="EMBL" id="JAFNEN010000003">
    <property type="protein sequence ID" value="KAG8201728.1"/>
    <property type="molecule type" value="Genomic_DNA"/>
</dbReference>
<gene>
    <name evidence="1" type="ORF">JTE90_012789</name>
</gene>
<dbReference type="Proteomes" id="UP000827092">
    <property type="component" value="Unassembled WGS sequence"/>
</dbReference>
<evidence type="ECO:0000313" key="1">
    <source>
        <dbReference type="EMBL" id="KAG8201728.1"/>
    </source>
</evidence>
<reference evidence="1 2" key="1">
    <citation type="journal article" date="2022" name="Nat. Ecol. Evol.">
        <title>A masculinizing supergene underlies an exaggerated male reproductive morph in a spider.</title>
        <authorList>
            <person name="Hendrickx F."/>
            <person name="De Corte Z."/>
            <person name="Sonet G."/>
            <person name="Van Belleghem S.M."/>
            <person name="Kostlbacher S."/>
            <person name="Vangestel C."/>
        </authorList>
    </citation>
    <scope>NUCLEOTIDE SEQUENCE [LARGE SCALE GENOMIC DNA]</scope>
    <source>
        <strain evidence="1">W744_W776</strain>
    </source>
</reference>